<dbReference type="InterPro" id="IPR011992">
    <property type="entry name" value="EF-hand-dom_pair"/>
</dbReference>
<feature type="domain" description="EF-hand" evidence="4">
    <location>
        <begin position="74"/>
        <end position="109"/>
    </location>
</feature>
<dbReference type="SUPFAM" id="SSF47473">
    <property type="entry name" value="EF-hand"/>
    <property type="match status" value="1"/>
</dbReference>
<evidence type="ECO:0000259" key="4">
    <source>
        <dbReference type="PROSITE" id="PS50222"/>
    </source>
</evidence>
<dbReference type="Gene3D" id="1.10.238.10">
    <property type="entry name" value="EF-hand"/>
    <property type="match status" value="2"/>
</dbReference>
<keyword evidence="1" id="KW-0479">Metal-binding</keyword>
<dbReference type="EMBL" id="CP092866">
    <property type="protein sequence ID" value="UYV66578.1"/>
    <property type="molecule type" value="Genomic_DNA"/>
</dbReference>
<evidence type="ECO:0000256" key="1">
    <source>
        <dbReference type="ARBA" id="ARBA00022723"/>
    </source>
</evidence>
<dbReference type="SMART" id="SM00054">
    <property type="entry name" value="EFh"/>
    <property type="match status" value="3"/>
</dbReference>
<reference evidence="5 6" key="1">
    <citation type="submission" date="2022-01" db="EMBL/GenBank/DDBJ databases">
        <title>A chromosomal length assembly of Cordylochernes scorpioides.</title>
        <authorList>
            <person name="Zeh D."/>
            <person name="Zeh J."/>
        </authorList>
    </citation>
    <scope>NUCLEOTIDE SEQUENCE [LARGE SCALE GENOMIC DNA]</scope>
    <source>
        <strain evidence="5">IN4F17</strain>
        <tissue evidence="5">Whole Body</tissue>
    </source>
</reference>
<sequence length="213" mass="24013">MSCDLIVKLREACLARGASGILGIRRSHVRQVFSLHVSDTGGLCRQFKILDDNLDRKLDLAEFQAGLEEFGVDMDAESIAELFAEMDTDGTGTLHFEEFLKSLRPPMSDERVAMIRKAFQLMDKTGDGVVTIEDLRGVYNVQFHPKVQDGEITEDEAFEEFLKGLDTPNDPDGKITWGDFLDYYSGVSASIDTDEYFIEMMKSAWKMEDGDEE</sequence>
<protein>
    <submittedName>
        <fullName evidence="5">CAPSL</fullName>
    </submittedName>
</protein>
<evidence type="ECO:0000256" key="2">
    <source>
        <dbReference type="ARBA" id="ARBA00022737"/>
    </source>
</evidence>
<dbReference type="Proteomes" id="UP001235939">
    <property type="component" value="Chromosome 04"/>
</dbReference>
<evidence type="ECO:0000256" key="3">
    <source>
        <dbReference type="ARBA" id="ARBA00022837"/>
    </source>
</evidence>
<dbReference type="Pfam" id="PF13499">
    <property type="entry name" value="EF-hand_7"/>
    <property type="match status" value="2"/>
</dbReference>
<dbReference type="PANTHER" id="PTHR34524">
    <property type="entry name" value="CALCYPHOSIN"/>
    <property type="match status" value="1"/>
</dbReference>
<proteinExistence type="predicted"/>
<organism evidence="5 6">
    <name type="scientific">Cordylochernes scorpioides</name>
    <dbReference type="NCBI Taxonomy" id="51811"/>
    <lineage>
        <taxon>Eukaryota</taxon>
        <taxon>Metazoa</taxon>
        <taxon>Ecdysozoa</taxon>
        <taxon>Arthropoda</taxon>
        <taxon>Chelicerata</taxon>
        <taxon>Arachnida</taxon>
        <taxon>Pseudoscorpiones</taxon>
        <taxon>Cheliferoidea</taxon>
        <taxon>Chernetidae</taxon>
        <taxon>Cordylochernes</taxon>
    </lineage>
</organism>
<evidence type="ECO:0000313" key="6">
    <source>
        <dbReference type="Proteomes" id="UP001235939"/>
    </source>
</evidence>
<keyword evidence="2" id="KW-0677">Repeat</keyword>
<feature type="domain" description="EF-hand" evidence="4">
    <location>
        <begin position="38"/>
        <end position="73"/>
    </location>
</feature>
<dbReference type="InterPro" id="IPR051581">
    <property type="entry name" value="Ca-bind"/>
</dbReference>
<name>A0ABY6KDB6_9ARAC</name>
<dbReference type="InterPro" id="IPR002048">
    <property type="entry name" value="EF_hand_dom"/>
</dbReference>
<dbReference type="PANTHER" id="PTHR34524:SF6">
    <property type="entry name" value="CALCYPHOSINE LIKE"/>
    <property type="match status" value="1"/>
</dbReference>
<gene>
    <name evidence="5" type="ORF">LAZ67_4002177</name>
</gene>
<accession>A0ABY6KDB6</accession>
<dbReference type="CDD" id="cd00051">
    <property type="entry name" value="EFh"/>
    <property type="match status" value="1"/>
</dbReference>
<keyword evidence="6" id="KW-1185">Reference proteome</keyword>
<evidence type="ECO:0000313" key="5">
    <source>
        <dbReference type="EMBL" id="UYV66578.1"/>
    </source>
</evidence>
<keyword evidence="3" id="KW-0106">Calcium</keyword>
<dbReference type="PROSITE" id="PS50222">
    <property type="entry name" value="EF_HAND_2"/>
    <property type="match status" value="3"/>
</dbReference>
<feature type="domain" description="EF-hand" evidence="4">
    <location>
        <begin position="110"/>
        <end position="145"/>
    </location>
</feature>